<dbReference type="AlphaFoldDB" id="X6MBE0"/>
<proteinExistence type="predicted"/>
<sequence length="192" mass="22063">MRKHITQEKTATKEERKRHIKNITCFWFAIKSISISEVNQMDAVINTAATNSSKNSTTQKSLISKTVKKASVETLNKNMDYNYINATQNQSLYSNKVYLSKTTPNIEHGQLKVRDQITTHTNDYNLNNKDHNHIHAFPIYKQLSLGTASISSFFFFFLVFAFLSISDSESNKKAKKIGERSMQEGEEEKKKK</sequence>
<evidence type="ECO:0000256" key="2">
    <source>
        <dbReference type="SAM" id="Phobius"/>
    </source>
</evidence>
<accession>X6MBE0</accession>
<evidence type="ECO:0000313" key="4">
    <source>
        <dbReference type="Proteomes" id="UP000023152"/>
    </source>
</evidence>
<keyword evidence="2" id="KW-0812">Transmembrane</keyword>
<feature type="compositionally biased region" description="Basic and acidic residues" evidence="1">
    <location>
        <begin position="169"/>
        <end position="192"/>
    </location>
</feature>
<feature type="non-terminal residue" evidence="3">
    <location>
        <position position="192"/>
    </location>
</feature>
<feature type="transmembrane region" description="Helical" evidence="2">
    <location>
        <begin position="143"/>
        <end position="165"/>
    </location>
</feature>
<protein>
    <submittedName>
        <fullName evidence="3">Uncharacterized protein</fullName>
    </submittedName>
</protein>
<reference evidence="3 4" key="1">
    <citation type="journal article" date="2013" name="Curr. Biol.">
        <title>The Genome of the Foraminiferan Reticulomyxa filosa.</title>
        <authorList>
            <person name="Glockner G."/>
            <person name="Hulsmann N."/>
            <person name="Schleicher M."/>
            <person name="Noegel A.A."/>
            <person name="Eichinger L."/>
            <person name="Gallinger C."/>
            <person name="Pawlowski J."/>
            <person name="Sierra R."/>
            <person name="Euteneuer U."/>
            <person name="Pillet L."/>
            <person name="Moustafa A."/>
            <person name="Platzer M."/>
            <person name="Groth M."/>
            <person name="Szafranski K."/>
            <person name="Schliwa M."/>
        </authorList>
    </citation>
    <scope>NUCLEOTIDE SEQUENCE [LARGE SCALE GENOMIC DNA]</scope>
</reference>
<dbReference type="Proteomes" id="UP000023152">
    <property type="component" value="Unassembled WGS sequence"/>
</dbReference>
<evidence type="ECO:0000313" key="3">
    <source>
        <dbReference type="EMBL" id="ETO10782.1"/>
    </source>
</evidence>
<keyword evidence="2" id="KW-1133">Transmembrane helix</keyword>
<gene>
    <name evidence="3" type="ORF">RFI_26597</name>
</gene>
<comment type="caution">
    <text evidence="3">The sequence shown here is derived from an EMBL/GenBank/DDBJ whole genome shotgun (WGS) entry which is preliminary data.</text>
</comment>
<name>X6MBE0_RETFI</name>
<feature type="region of interest" description="Disordered" evidence="1">
    <location>
        <begin position="168"/>
        <end position="192"/>
    </location>
</feature>
<evidence type="ECO:0000256" key="1">
    <source>
        <dbReference type="SAM" id="MobiDB-lite"/>
    </source>
</evidence>
<dbReference type="EMBL" id="ASPP01023136">
    <property type="protein sequence ID" value="ETO10782.1"/>
    <property type="molecule type" value="Genomic_DNA"/>
</dbReference>
<keyword evidence="2" id="KW-0472">Membrane</keyword>
<organism evidence="3 4">
    <name type="scientific">Reticulomyxa filosa</name>
    <dbReference type="NCBI Taxonomy" id="46433"/>
    <lineage>
        <taxon>Eukaryota</taxon>
        <taxon>Sar</taxon>
        <taxon>Rhizaria</taxon>
        <taxon>Retaria</taxon>
        <taxon>Foraminifera</taxon>
        <taxon>Monothalamids</taxon>
        <taxon>Reticulomyxidae</taxon>
        <taxon>Reticulomyxa</taxon>
    </lineage>
</organism>
<keyword evidence="4" id="KW-1185">Reference proteome</keyword>